<dbReference type="AlphaFoldDB" id="A0A5N7IV91"/>
<reference evidence="2 3" key="1">
    <citation type="journal article" date="2019" name="Lett. Appl. Microbiol.">
        <title>A case of 'blown pack' spoilage of vacuum-packaged pork likely associated with Clostridium estertheticum in Canada.</title>
        <authorList>
            <person name="Zhang P."/>
            <person name="Ward P."/>
            <person name="McMullen L.M."/>
            <person name="Yang X."/>
        </authorList>
    </citation>
    <scope>NUCLEOTIDE SEQUENCE [LARGE SCALE GENOMIC DNA]</scope>
    <source>
        <strain evidence="2 3">MA19</strain>
    </source>
</reference>
<protein>
    <recommendedName>
        <fullName evidence="1">DUF6487 domain-containing protein</fullName>
    </recommendedName>
</protein>
<evidence type="ECO:0000313" key="3">
    <source>
        <dbReference type="Proteomes" id="UP000342249"/>
    </source>
</evidence>
<comment type="caution">
    <text evidence="2">The sequence shown here is derived from an EMBL/GenBank/DDBJ whole genome shotgun (WGS) entry which is preliminary data.</text>
</comment>
<feature type="domain" description="DUF6487" evidence="1">
    <location>
        <begin position="3"/>
        <end position="76"/>
    </location>
</feature>
<dbReference type="EMBL" id="SPSF01000053">
    <property type="protein sequence ID" value="MPQ64605.1"/>
    <property type="molecule type" value="Genomic_DNA"/>
</dbReference>
<evidence type="ECO:0000313" key="2">
    <source>
        <dbReference type="EMBL" id="MPQ64605.1"/>
    </source>
</evidence>
<proteinExistence type="predicted"/>
<dbReference type="RefSeq" id="WP_152753769.1">
    <property type="nucleotide sequence ID" value="NZ_SPSE01000056.1"/>
</dbReference>
<dbReference type="Proteomes" id="UP000342249">
    <property type="component" value="Unassembled WGS sequence"/>
</dbReference>
<dbReference type="InterPro" id="IPR045504">
    <property type="entry name" value="DUF6487"/>
</dbReference>
<organism evidence="2 3">
    <name type="scientific">Clostridium estertheticum</name>
    <dbReference type="NCBI Taxonomy" id="238834"/>
    <lineage>
        <taxon>Bacteria</taxon>
        <taxon>Bacillati</taxon>
        <taxon>Bacillota</taxon>
        <taxon>Clostridia</taxon>
        <taxon>Eubacteriales</taxon>
        <taxon>Clostridiaceae</taxon>
        <taxon>Clostridium</taxon>
    </lineage>
</organism>
<accession>A0A5N7IV91</accession>
<evidence type="ECO:0000259" key="1">
    <source>
        <dbReference type="Pfam" id="PF20097"/>
    </source>
</evidence>
<dbReference type="Pfam" id="PF20097">
    <property type="entry name" value="DUF6487"/>
    <property type="match status" value="1"/>
</dbReference>
<sequence>MICPYCNNDMTKGVVQGSGRASLKWIEDKKKMGLIDKMINDIDGKNIIAKGHNNSLKKTTIESYKCNICNKIIIDLE</sequence>
<name>A0A5N7IV91_9CLOT</name>
<gene>
    <name evidence="2" type="ORF">E4V82_21245</name>
</gene>